<name>A0AB39HLW6_9BACI</name>
<sequence>MHLTEKQLKFITEVASQEAIKAYKADFEKQEKIKHDRRLHNIKLLLKNYRSLVLHCENKKTELEELEETSIQDLDIETINIESIESIKKSKTKSIAMVYFIQGKIEAYKRSCSTDELKYFWVLEKKYITKKKYTTQEIAEIENVDERTVRRYLNKAMEDLPVIFFGVDAIKFEK</sequence>
<proteinExistence type="predicted"/>
<evidence type="ECO:0008006" key="2">
    <source>
        <dbReference type="Google" id="ProtNLM"/>
    </source>
</evidence>
<dbReference type="RefSeq" id="WP_368652383.1">
    <property type="nucleotide sequence ID" value="NZ_CP162599.1"/>
</dbReference>
<dbReference type="EMBL" id="CP162599">
    <property type="protein sequence ID" value="XDK31657.1"/>
    <property type="molecule type" value="Genomic_DNA"/>
</dbReference>
<organism evidence="1">
    <name type="scientific">Ornithinibacillus sp. 4-3</name>
    <dbReference type="NCBI Taxonomy" id="3231488"/>
    <lineage>
        <taxon>Bacteria</taxon>
        <taxon>Bacillati</taxon>
        <taxon>Bacillota</taxon>
        <taxon>Bacilli</taxon>
        <taxon>Bacillales</taxon>
        <taxon>Bacillaceae</taxon>
        <taxon>Ornithinibacillus</taxon>
    </lineage>
</organism>
<accession>A0AB39HLW6</accession>
<evidence type="ECO:0000313" key="1">
    <source>
        <dbReference type="EMBL" id="XDK31657.1"/>
    </source>
</evidence>
<protein>
    <recommendedName>
        <fullName evidence="2">HTH domain-containing protein</fullName>
    </recommendedName>
</protein>
<dbReference type="AlphaFoldDB" id="A0AB39HLW6"/>
<dbReference type="Gene3D" id="1.10.10.60">
    <property type="entry name" value="Homeodomain-like"/>
    <property type="match status" value="1"/>
</dbReference>
<gene>
    <name evidence="1" type="ORF">AB4Y30_11530</name>
</gene>
<reference evidence="1" key="1">
    <citation type="submission" date="2024-07" db="EMBL/GenBank/DDBJ databases">
        <title>Halotolerant mesophilic bacterium Ornithinibacillus sp. 4-3, sp. nov., isolated from soil.</title>
        <authorList>
            <person name="Sidarenka A.V."/>
            <person name="Guliayeva D.E."/>
            <person name="Leanovich S.I."/>
            <person name="Hileuskaya K.S."/>
            <person name="Akhremchuk A.E."/>
            <person name="Sikolenko M.A."/>
            <person name="Valentovich L.N."/>
        </authorList>
    </citation>
    <scope>NUCLEOTIDE SEQUENCE</scope>
    <source>
        <strain evidence="1">4-3</strain>
    </source>
</reference>